<dbReference type="RefSeq" id="WP_224195116.1">
    <property type="nucleotide sequence ID" value="NZ_JAIRAU010000042.1"/>
</dbReference>
<sequence length="162" mass="18793">MASIFDHLRDEHQRLRESLLRLGDHAGREPHEQHEQLCGLLCQYTAYARAEERAFYSYMIHLKEVQQPALQALAEHERLDALLRQAERMPLGDARWRSTITFLCERMIQHLREEENGLLARARSALSEREADGLGAHFQAERARVHRDLTRLDAPAPEHPAT</sequence>
<dbReference type="PANTHER" id="PTHR35585">
    <property type="entry name" value="HHE DOMAIN PROTEIN (AFU_ORTHOLOGUE AFUA_4G00730)"/>
    <property type="match status" value="1"/>
</dbReference>
<keyword evidence="3" id="KW-1185">Reference proteome</keyword>
<dbReference type="PANTHER" id="PTHR35585:SF1">
    <property type="entry name" value="HHE DOMAIN PROTEIN (AFU_ORTHOLOGUE AFUA_4G00730)"/>
    <property type="match status" value="1"/>
</dbReference>
<comment type="caution">
    <text evidence="2">The sequence shown here is derived from an EMBL/GenBank/DDBJ whole genome shotgun (WGS) entry which is preliminary data.</text>
</comment>
<dbReference type="Pfam" id="PF01814">
    <property type="entry name" value="Hemerythrin"/>
    <property type="match status" value="1"/>
</dbReference>
<proteinExistence type="predicted"/>
<dbReference type="InterPro" id="IPR012312">
    <property type="entry name" value="Hemerythrin-like"/>
</dbReference>
<feature type="domain" description="Hemerythrin-like" evidence="1">
    <location>
        <begin position="4"/>
        <end position="121"/>
    </location>
</feature>
<dbReference type="Proteomes" id="UP001139031">
    <property type="component" value="Unassembled WGS sequence"/>
</dbReference>
<organism evidence="2 3">
    <name type="scientific">Nannocystis pusilla</name>
    <dbReference type="NCBI Taxonomy" id="889268"/>
    <lineage>
        <taxon>Bacteria</taxon>
        <taxon>Pseudomonadati</taxon>
        <taxon>Myxococcota</taxon>
        <taxon>Polyangia</taxon>
        <taxon>Nannocystales</taxon>
        <taxon>Nannocystaceae</taxon>
        <taxon>Nannocystis</taxon>
    </lineage>
</organism>
<reference evidence="2" key="1">
    <citation type="submission" date="2021-08" db="EMBL/GenBank/DDBJ databases">
        <authorList>
            <person name="Stevens D.C."/>
        </authorList>
    </citation>
    <scope>NUCLEOTIDE SEQUENCE</scope>
    <source>
        <strain evidence="2">DSM 53165</strain>
    </source>
</reference>
<evidence type="ECO:0000313" key="3">
    <source>
        <dbReference type="Proteomes" id="UP001139031"/>
    </source>
</evidence>
<evidence type="ECO:0000259" key="1">
    <source>
        <dbReference type="Pfam" id="PF01814"/>
    </source>
</evidence>
<dbReference type="Gene3D" id="1.20.120.520">
    <property type="entry name" value="nmb1532 protein domain like"/>
    <property type="match status" value="1"/>
</dbReference>
<name>A0ABS7TYT1_9BACT</name>
<dbReference type="EMBL" id="JAIRAU010000042">
    <property type="protein sequence ID" value="MBZ5713373.1"/>
    <property type="molecule type" value="Genomic_DNA"/>
</dbReference>
<gene>
    <name evidence="2" type="ORF">K7C98_29420</name>
</gene>
<evidence type="ECO:0000313" key="2">
    <source>
        <dbReference type="EMBL" id="MBZ5713373.1"/>
    </source>
</evidence>
<accession>A0ABS7TYT1</accession>
<protein>
    <submittedName>
        <fullName evidence="2">Hemerythrin domain-containing protein</fullName>
    </submittedName>
</protein>